<gene>
    <name evidence="1" type="ORF">BU25DRAFT_481672</name>
</gene>
<reference evidence="1" key="1">
    <citation type="journal article" date="2020" name="Stud. Mycol.">
        <title>101 Dothideomycetes genomes: a test case for predicting lifestyles and emergence of pathogens.</title>
        <authorList>
            <person name="Haridas S."/>
            <person name="Albert R."/>
            <person name="Binder M."/>
            <person name="Bloem J."/>
            <person name="Labutti K."/>
            <person name="Salamov A."/>
            <person name="Andreopoulos B."/>
            <person name="Baker S."/>
            <person name="Barry K."/>
            <person name="Bills G."/>
            <person name="Bluhm B."/>
            <person name="Cannon C."/>
            <person name="Castanera R."/>
            <person name="Culley D."/>
            <person name="Daum C."/>
            <person name="Ezra D."/>
            <person name="Gonzalez J."/>
            <person name="Henrissat B."/>
            <person name="Kuo A."/>
            <person name="Liang C."/>
            <person name="Lipzen A."/>
            <person name="Lutzoni F."/>
            <person name="Magnuson J."/>
            <person name="Mondo S."/>
            <person name="Nolan M."/>
            <person name="Ohm R."/>
            <person name="Pangilinan J."/>
            <person name="Park H.-J."/>
            <person name="Ramirez L."/>
            <person name="Alfaro M."/>
            <person name="Sun H."/>
            <person name="Tritt A."/>
            <person name="Yoshinaga Y."/>
            <person name="Zwiers L.-H."/>
            <person name="Turgeon B."/>
            <person name="Goodwin S."/>
            <person name="Spatafora J."/>
            <person name="Crous P."/>
            <person name="Grigoriev I."/>
        </authorList>
    </citation>
    <scope>NUCLEOTIDE SEQUENCE</scope>
    <source>
        <strain evidence="1">CBS 525.71</strain>
    </source>
</reference>
<proteinExistence type="predicted"/>
<name>A0ACB6SB02_9PLEO</name>
<keyword evidence="2" id="KW-1185">Reference proteome</keyword>
<dbReference type="Proteomes" id="UP000799754">
    <property type="component" value="Unassembled WGS sequence"/>
</dbReference>
<dbReference type="EMBL" id="MU006705">
    <property type="protein sequence ID" value="KAF2631153.1"/>
    <property type="molecule type" value="Genomic_DNA"/>
</dbReference>
<evidence type="ECO:0000313" key="1">
    <source>
        <dbReference type="EMBL" id="KAF2631153.1"/>
    </source>
</evidence>
<accession>A0ACB6SB02</accession>
<evidence type="ECO:0000313" key="2">
    <source>
        <dbReference type="Proteomes" id="UP000799754"/>
    </source>
</evidence>
<protein>
    <submittedName>
        <fullName evidence="1">Uncharacterized protein</fullName>
    </submittedName>
</protein>
<sequence length="300" mass="33535">MVHHSLPAESSTVDKGKTSADDFEPKLEVSQIHAQDFLNEDEDLLTDASSIYSQDGMNDDFFKRSLSVSSLDPSRGARREVDPSLPYRAIIAAQRARIFPEWLKDFSYDNEASPSESGSQMSTSSSVQSEDFHHLNPAGSFTSSKSSYEKASDVEHKKPSPILYAEPHFQMSGNIKAVRFQDTADNLASPSTELSKAEGTRPLWIGEKPTLSRMLPRRSNSVLNLGWSRSIRNRLTSQSSSTLLDDRPRNSFKIKRTHVTGQAYHPLTNAPVRKGWVRRMARAFTERGQKGTFAKLKGVQ</sequence>
<comment type="caution">
    <text evidence="1">The sequence shown here is derived from an EMBL/GenBank/DDBJ whole genome shotgun (WGS) entry which is preliminary data.</text>
</comment>
<organism evidence="1 2">
    <name type="scientific">Macroventuria anomochaeta</name>
    <dbReference type="NCBI Taxonomy" id="301207"/>
    <lineage>
        <taxon>Eukaryota</taxon>
        <taxon>Fungi</taxon>
        <taxon>Dikarya</taxon>
        <taxon>Ascomycota</taxon>
        <taxon>Pezizomycotina</taxon>
        <taxon>Dothideomycetes</taxon>
        <taxon>Pleosporomycetidae</taxon>
        <taxon>Pleosporales</taxon>
        <taxon>Pleosporineae</taxon>
        <taxon>Didymellaceae</taxon>
        <taxon>Macroventuria</taxon>
    </lineage>
</organism>